<dbReference type="AlphaFoldDB" id="A0A423PTA9"/>
<evidence type="ECO:0000313" key="4">
    <source>
        <dbReference type="Proteomes" id="UP000285310"/>
    </source>
</evidence>
<feature type="coiled-coil region" evidence="2">
    <location>
        <begin position="161"/>
        <end position="188"/>
    </location>
</feature>
<dbReference type="SUPFAM" id="SSF109755">
    <property type="entry name" value="PhoU-like"/>
    <property type="match status" value="1"/>
</dbReference>
<dbReference type="InterPro" id="IPR018445">
    <property type="entry name" value="Put_Phosphate_transp_reg"/>
</dbReference>
<dbReference type="InterPro" id="IPR038078">
    <property type="entry name" value="PhoU-like_sf"/>
</dbReference>
<dbReference type="PANTHER" id="PTHR36536:SF3">
    <property type="entry name" value="UPF0111 PROTEIN HI_1603"/>
    <property type="match status" value="1"/>
</dbReference>
<dbReference type="PANTHER" id="PTHR36536">
    <property type="entry name" value="UPF0111 PROTEIN HI_1603"/>
    <property type="match status" value="1"/>
</dbReference>
<keyword evidence="4" id="KW-1185">Reference proteome</keyword>
<proteinExistence type="inferred from homology"/>
<dbReference type="Pfam" id="PF01865">
    <property type="entry name" value="PhoU_div"/>
    <property type="match status" value="1"/>
</dbReference>
<keyword evidence="2" id="KW-0175">Coiled coil</keyword>
<gene>
    <name evidence="3" type="ORF">SAJA_07330</name>
</gene>
<evidence type="ECO:0008006" key="5">
    <source>
        <dbReference type="Google" id="ProtNLM"/>
    </source>
</evidence>
<accession>A0A423PTA9</accession>
<organism evidence="3 4">
    <name type="scientific">Salinisphaera japonica YTM-1</name>
    <dbReference type="NCBI Taxonomy" id="1209778"/>
    <lineage>
        <taxon>Bacteria</taxon>
        <taxon>Pseudomonadati</taxon>
        <taxon>Pseudomonadota</taxon>
        <taxon>Gammaproteobacteria</taxon>
        <taxon>Salinisphaerales</taxon>
        <taxon>Salinisphaeraceae</taxon>
        <taxon>Salinisphaera</taxon>
    </lineage>
</organism>
<dbReference type="InterPro" id="IPR002727">
    <property type="entry name" value="DUF47"/>
</dbReference>
<dbReference type="OrthoDB" id="9780540at2"/>
<name>A0A423PTA9_9GAMM</name>
<dbReference type="Gene3D" id="1.20.58.220">
    <property type="entry name" value="Phosphate transport system protein phou homolog 2, domain 2"/>
    <property type="match status" value="1"/>
</dbReference>
<protein>
    <recommendedName>
        <fullName evidence="5">Phosphate transport regulator</fullName>
    </recommendedName>
</protein>
<dbReference type="EMBL" id="AYKG01000019">
    <property type="protein sequence ID" value="ROO28762.1"/>
    <property type="molecule type" value="Genomic_DNA"/>
</dbReference>
<dbReference type="Proteomes" id="UP000285310">
    <property type="component" value="Unassembled WGS sequence"/>
</dbReference>
<reference evidence="3 4" key="1">
    <citation type="submission" date="2013-10" db="EMBL/GenBank/DDBJ databases">
        <title>Salinisphaera japonica YTM-1 Genome Sequencing.</title>
        <authorList>
            <person name="Lai Q."/>
            <person name="Li C."/>
            <person name="Shao Z."/>
        </authorList>
    </citation>
    <scope>NUCLEOTIDE SEQUENCE [LARGE SCALE GENOMIC DNA]</scope>
    <source>
        <strain evidence="3 4">YTM-1</strain>
    </source>
</reference>
<dbReference type="InParanoid" id="A0A423PTA9"/>
<dbReference type="RefSeq" id="WP_123657988.1">
    <property type="nucleotide sequence ID" value="NZ_AYKG01000019.1"/>
</dbReference>
<comment type="similarity">
    <text evidence="1">Belongs to the UPF0111 family.</text>
</comment>
<evidence type="ECO:0000313" key="3">
    <source>
        <dbReference type="EMBL" id="ROO28762.1"/>
    </source>
</evidence>
<sequence length="228" mass="25276">MTPPTGSALSRVFAKSPFAALSRHIEAVNDGAELLADFLIAAQTGDWKRAARLHETIVAAEHRADDLKDEIRLHLPRRLFLPVSRADLLELIEAQDKIINKIKDISGLMLGRRMQFPADIDTAIHDYSDTAIAAVAESRHLLAEFDALLGAGFTADGEDMISASAERLSQLEKQADRQQIDIRQALLAIEADYAPLDVMFIYRVIDWIGTLADRADRVGTRLQILVTH</sequence>
<comment type="caution">
    <text evidence="3">The sequence shown here is derived from an EMBL/GenBank/DDBJ whole genome shotgun (WGS) entry which is preliminary data.</text>
</comment>
<evidence type="ECO:0000256" key="1">
    <source>
        <dbReference type="ARBA" id="ARBA00008591"/>
    </source>
</evidence>
<evidence type="ECO:0000256" key="2">
    <source>
        <dbReference type="SAM" id="Coils"/>
    </source>
</evidence>
<dbReference type="NCBIfam" id="TIGR00153">
    <property type="entry name" value="TIGR00153 family protein"/>
    <property type="match status" value="1"/>
</dbReference>